<dbReference type="Pfam" id="PF01842">
    <property type="entry name" value="ACT"/>
    <property type="match status" value="1"/>
</dbReference>
<dbReference type="Gene3D" id="3.30.70.260">
    <property type="match status" value="1"/>
</dbReference>
<feature type="active site" description="Proton donor" evidence="11">
    <location>
        <position position="207"/>
    </location>
</feature>
<accession>A0A7T5UFJ3</accession>
<evidence type="ECO:0000256" key="7">
    <source>
        <dbReference type="ARBA" id="ARBA00022697"/>
    </source>
</evidence>
<evidence type="ECO:0000256" key="2">
    <source>
        <dbReference type="ARBA" id="ARBA00005062"/>
    </source>
</evidence>
<name>A0A7T5UFJ3_9BACT</name>
<sequence length="430" mass="45716">MPSPLRIGIAGLGTVGTGVVKLVRKHARDLERRSGRKIQIVAVSARSRKKARGVALSGYEWVKDPLDLVNNPDIDVIVELIGGAEGIARDLVTAALMAGKHVVTANKALLAHHGHELALLSDKQKVSLCFEAAVAGGIPAIKALREGFAANDIQAVRGILNGTCNYILTSMRESGRDFRDVLKEAQAKGYAEANPAFDVDGIDAAHKLALLTALAFGVKPDMARLETTGIRHIAASDIAHATELGYRIKLLGLCRREGARLIQSVEPCLVPEQSALGAVEGVLNAVQVRGDFVGQGWLVGRGAGEGPTASAVVADLIDIARGQHTPVFGIPARQMKTGNFASTDILAAHFYMHVVVRDVPGVLAQIAAILRDHKVSVEAVLQRGRDPGKPVSIVMTTHKVRQADMRRAAAKIAALSLVKGKPCLMRIEQD</sequence>
<keyword evidence="8 12" id="KW-0521">NADP</keyword>
<dbReference type="SUPFAM" id="SSF55021">
    <property type="entry name" value="ACT-like"/>
    <property type="match status" value="1"/>
</dbReference>
<dbReference type="InterPro" id="IPR036291">
    <property type="entry name" value="NAD(P)-bd_dom_sf"/>
</dbReference>
<gene>
    <name evidence="16" type="ORF">HYS17_06725</name>
</gene>
<dbReference type="InterPro" id="IPR002912">
    <property type="entry name" value="ACT_dom"/>
</dbReference>
<evidence type="ECO:0000259" key="15">
    <source>
        <dbReference type="PROSITE" id="PS51671"/>
    </source>
</evidence>
<dbReference type="UniPathway" id="UPA00051">
    <property type="reaction ID" value="UER00465"/>
</dbReference>
<dbReference type="Gene3D" id="3.30.360.10">
    <property type="entry name" value="Dihydrodipicolinate Reductase, domain 2"/>
    <property type="match status" value="1"/>
</dbReference>
<keyword evidence="10 13" id="KW-0486">Methionine biosynthesis</keyword>
<protein>
    <recommendedName>
        <fullName evidence="5 13">Homoserine dehydrogenase</fullName>
        <ecNumber evidence="4 13">1.1.1.3</ecNumber>
    </recommendedName>
</protein>
<dbReference type="PIRSF" id="PIRSF000098">
    <property type="entry name" value="Homoser_dehydrog"/>
    <property type="match status" value="1"/>
</dbReference>
<dbReference type="Pfam" id="PF03447">
    <property type="entry name" value="NAD_binding_3"/>
    <property type="match status" value="1"/>
</dbReference>
<dbReference type="GO" id="GO:0050661">
    <property type="term" value="F:NADP binding"/>
    <property type="evidence" value="ECO:0007669"/>
    <property type="project" value="InterPro"/>
</dbReference>
<evidence type="ECO:0000256" key="3">
    <source>
        <dbReference type="ARBA" id="ARBA00006753"/>
    </source>
</evidence>
<evidence type="ECO:0000256" key="14">
    <source>
        <dbReference type="RuleBase" id="RU004171"/>
    </source>
</evidence>
<dbReference type="PANTHER" id="PTHR43331:SF1">
    <property type="entry name" value="HOMOSERINE DEHYDROGENASE"/>
    <property type="match status" value="1"/>
</dbReference>
<dbReference type="InterPro" id="IPR045865">
    <property type="entry name" value="ACT-like_dom_sf"/>
</dbReference>
<dbReference type="PROSITE" id="PS51671">
    <property type="entry name" value="ACT"/>
    <property type="match status" value="1"/>
</dbReference>
<dbReference type="GO" id="GO:0009088">
    <property type="term" value="P:threonine biosynthetic process"/>
    <property type="evidence" value="ECO:0007669"/>
    <property type="project" value="UniProtKB-UniPathway"/>
</dbReference>
<comment type="pathway">
    <text evidence="2 13">Amino-acid biosynthesis; L-methionine biosynthesis via de novo pathway; L-homoserine from L-aspartate: step 3/3.</text>
</comment>
<dbReference type="EMBL" id="CP066681">
    <property type="protein sequence ID" value="QQG35254.1"/>
    <property type="molecule type" value="Genomic_DNA"/>
</dbReference>
<evidence type="ECO:0000256" key="13">
    <source>
        <dbReference type="RuleBase" id="RU000579"/>
    </source>
</evidence>
<feature type="binding site" evidence="12">
    <location>
        <begin position="10"/>
        <end position="17"/>
    </location>
    <ligand>
        <name>NADP(+)</name>
        <dbReference type="ChEBI" id="CHEBI:58349"/>
    </ligand>
</feature>
<dbReference type="AlphaFoldDB" id="A0A7T5UFJ3"/>
<dbReference type="Gene3D" id="3.40.50.720">
    <property type="entry name" value="NAD(P)-binding Rossmann-like Domain"/>
    <property type="match status" value="1"/>
</dbReference>
<evidence type="ECO:0000313" key="17">
    <source>
        <dbReference type="Proteomes" id="UP000595362"/>
    </source>
</evidence>
<dbReference type="NCBIfam" id="NF004976">
    <property type="entry name" value="PRK06349.1"/>
    <property type="match status" value="1"/>
</dbReference>
<dbReference type="SUPFAM" id="SSF55347">
    <property type="entry name" value="Glyceraldehyde-3-phosphate dehydrogenase-like, C-terminal domain"/>
    <property type="match status" value="1"/>
</dbReference>
<feature type="binding site" evidence="12">
    <location>
        <position position="107"/>
    </location>
    <ligand>
        <name>NADPH</name>
        <dbReference type="ChEBI" id="CHEBI:57783"/>
    </ligand>
</feature>
<evidence type="ECO:0000256" key="12">
    <source>
        <dbReference type="PIRSR" id="PIRSR000098-2"/>
    </source>
</evidence>
<keyword evidence="9 13" id="KW-0560">Oxidoreductase</keyword>
<feature type="binding site" evidence="12">
    <location>
        <position position="192"/>
    </location>
    <ligand>
        <name>L-homoserine</name>
        <dbReference type="ChEBI" id="CHEBI:57476"/>
    </ligand>
</feature>
<evidence type="ECO:0000313" key="16">
    <source>
        <dbReference type="EMBL" id="QQG35254.1"/>
    </source>
</evidence>
<dbReference type="PROSITE" id="PS01042">
    <property type="entry name" value="HOMOSER_DHGENASE"/>
    <property type="match status" value="1"/>
</dbReference>
<keyword evidence="7 13" id="KW-0791">Threonine biosynthesis</keyword>
<evidence type="ECO:0000256" key="6">
    <source>
        <dbReference type="ARBA" id="ARBA00022605"/>
    </source>
</evidence>
<evidence type="ECO:0000256" key="9">
    <source>
        <dbReference type="ARBA" id="ARBA00023002"/>
    </source>
</evidence>
<evidence type="ECO:0000256" key="1">
    <source>
        <dbReference type="ARBA" id="ARBA00005056"/>
    </source>
</evidence>
<dbReference type="EC" id="1.1.1.3" evidence="4 13"/>
<dbReference type="CDD" id="cd04881">
    <property type="entry name" value="ACT_HSDH-Hom"/>
    <property type="match status" value="1"/>
</dbReference>
<dbReference type="SUPFAM" id="SSF51735">
    <property type="entry name" value="NAD(P)-binding Rossmann-fold domains"/>
    <property type="match status" value="1"/>
</dbReference>
<dbReference type="InterPro" id="IPR016204">
    <property type="entry name" value="HDH"/>
</dbReference>
<comment type="pathway">
    <text evidence="1 13">Amino-acid biosynthesis; L-threonine biosynthesis; L-threonine from L-aspartate: step 3/5.</text>
</comment>
<comment type="similarity">
    <text evidence="3 14">Belongs to the homoserine dehydrogenase family.</text>
</comment>
<comment type="catalytic activity">
    <reaction evidence="13">
        <text>L-homoserine + NADP(+) = L-aspartate 4-semialdehyde + NADPH + H(+)</text>
        <dbReference type="Rhea" id="RHEA:15761"/>
        <dbReference type="ChEBI" id="CHEBI:15378"/>
        <dbReference type="ChEBI" id="CHEBI:57476"/>
        <dbReference type="ChEBI" id="CHEBI:57783"/>
        <dbReference type="ChEBI" id="CHEBI:58349"/>
        <dbReference type="ChEBI" id="CHEBI:537519"/>
        <dbReference type="EC" id="1.1.1.3"/>
    </reaction>
</comment>
<evidence type="ECO:0000256" key="8">
    <source>
        <dbReference type="ARBA" id="ARBA00022857"/>
    </source>
</evidence>
<evidence type="ECO:0000256" key="11">
    <source>
        <dbReference type="PIRSR" id="PIRSR000098-1"/>
    </source>
</evidence>
<dbReference type="InterPro" id="IPR001342">
    <property type="entry name" value="HDH_cat"/>
</dbReference>
<evidence type="ECO:0000256" key="4">
    <source>
        <dbReference type="ARBA" id="ARBA00013213"/>
    </source>
</evidence>
<dbReference type="FunFam" id="3.30.360.10:FF:000005">
    <property type="entry name" value="Homoserine dehydrogenase"/>
    <property type="match status" value="1"/>
</dbReference>
<dbReference type="InterPro" id="IPR019811">
    <property type="entry name" value="HDH_CS"/>
</dbReference>
<dbReference type="UniPathway" id="UPA00050">
    <property type="reaction ID" value="UER00063"/>
</dbReference>
<dbReference type="InterPro" id="IPR005106">
    <property type="entry name" value="Asp/hSer_DH_NAD-bd"/>
</dbReference>
<evidence type="ECO:0000256" key="10">
    <source>
        <dbReference type="ARBA" id="ARBA00023167"/>
    </source>
</evidence>
<dbReference type="PANTHER" id="PTHR43331">
    <property type="entry name" value="HOMOSERINE DEHYDROGENASE"/>
    <property type="match status" value="1"/>
</dbReference>
<reference evidence="16 17" key="1">
    <citation type="submission" date="2020-07" db="EMBL/GenBank/DDBJ databases">
        <title>Huge and variable diversity of episymbiotic CPR bacteria and DPANN archaea in groundwater ecosystems.</title>
        <authorList>
            <person name="He C.Y."/>
            <person name="Keren R."/>
            <person name="Whittaker M."/>
            <person name="Farag I.F."/>
            <person name="Doudna J."/>
            <person name="Cate J.H.D."/>
            <person name="Banfield J.F."/>
        </authorList>
    </citation>
    <scope>NUCLEOTIDE SEQUENCE [LARGE SCALE GENOMIC DNA]</scope>
    <source>
        <strain evidence="16">NC_groundwater_70_Ag_B-0.1um_54_66</strain>
    </source>
</reference>
<dbReference type="Proteomes" id="UP000595362">
    <property type="component" value="Chromosome"/>
</dbReference>
<keyword evidence="6 13" id="KW-0028">Amino-acid biosynthesis</keyword>
<dbReference type="Pfam" id="PF00742">
    <property type="entry name" value="Homoserine_dh"/>
    <property type="match status" value="1"/>
</dbReference>
<feature type="domain" description="ACT" evidence="15">
    <location>
        <begin position="351"/>
        <end position="430"/>
    </location>
</feature>
<dbReference type="GO" id="GO:0004412">
    <property type="term" value="F:homoserine dehydrogenase activity"/>
    <property type="evidence" value="ECO:0007669"/>
    <property type="project" value="UniProtKB-EC"/>
</dbReference>
<organism evidence="16 17">
    <name type="scientific">Micavibrio aeruginosavorus</name>
    <dbReference type="NCBI Taxonomy" id="349221"/>
    <lineage>
        <taxon>Bacteria</taxon>
        <taxon>Pseudomonadati</taxon>
        <taxon>Bdellovibrionota</taxon>
        <taxon>Bdellovibrionia</taxon>
        <taxon>Bdellovibrionales</taxon>
        <taxon>Pseudobdellovibrionaceae</taxon>
        <taxon>Micavibrio</taxon>
    </lineage>
</organism>
<dbReference type="GO" id="GO:0009086">
    <property type="term" value="P:methionine biosynthetic process"/>
    <property type="evidence" value="ECO:0007669"/>
    <property type="project" value="UniProtKB-KW"/>
</dbReference>
<evidence type="ECO:0000256" key="5">
    <source>
        <dbReference type="ARBA" id="ARBA00013376"/>
    </source>
</evidence>
<proteinExistence type="inferred from homology"/>